<dbReference type="Gene3D" id="1.25.40.10">
    <property type="entry name" value="Tetratricopeptide repeat domain"/>
    <property type="match status" value="1"/>
</dbReference>
<keyword evidence="1" id="KW-0812">Transmembrane</keyword>
<proteinExistence type="predicted"/>
<dbReference type="EMBL" id="JALPQF010000004">
    <property type="protein sequence ID" value="MCK8480082.1"/>
    <property type="molecule type" value="Genomic_DNA"/>
</dbReference>
<evidence type="ECO:0000313" key="2">
    <source>
        <dbReference type="EMBL" id="MCK8480082.1"/>
    </source>
</evidence>
<organism evidence="2 3">
    <name type="scientific">Psychroserpens algicola</name>
    <dbReference type="NCBI Taxonomy" id="1719034"/>
    <lineage>
        <taxon>Bacteria</taxon>
        <taxon>Pseudomonadati</taxon>
        <taxon>Bacteroidota</taxon>
        <taxon>Flavobacteriia</taxon>
        <taxon>Flavobacteriales</taxon>
        <taxon>Flavobacteriaceae</taxon>
        <taxon>Psychroserpens</taxon>
    </lineage>
</organism>
<protein>
    <submittedName>
        <fullName evidence="2">Tetratricopeptide repeat protein</fullName>
    </submittedName>
</protein>
<dbReference type="Pfam" id="PF14559">
    <property type="entry name" value="TPR_19"/>
    <property type="match status" value="1"/>
</dbReference>
<dbReference type="Pfam" id="PF13174">
    <property type="entry name" value="TPR_6"/>
    <property type="match status" value="1"/>
</dbReference>
<dbReference type="SUPFAM" id="SSF48452">
    <property type="entry name" value="TPR-like"/>
    <property type="match status" value="1"/>
</dbReference>
<evidence type="ECO:0000256" key="1">
    <source>
        <dbReference type="SAM" id="Phobius"/>
    </source>
</evidence>
<keyword evidence="1" id="KW-1133">Transmembrane helix</keyword>
<keyword evidence="3" id="KW-1185">Reference proteome</keyword>
<name>A0ABT0H8A9_9FLAO</name>
<reference evidence="2" key="1">
    <citation type="submission" date="2022-04" db="EMBL/GenBank/DDBJ databases">
        <authorList>
            <person name="Ren T."/>
        </authorList>
    </citation>
    <scope>NUCLEOTIDE SEQUENCE</scope>
    <source>
        <strain evidence="2">F63249</strain>
    </source>
</reference>
<sequence length="264" mass="30374">MNLEDDILIDNYLRGLLDEKAKKDLELRLQSDTPFRENFELEKTLWLSQSDHDWSFANQNHAEVTTYKKLLEDENLQDLKKSIQQISSASNTNSSTTRKLSKWYYLAAASIVLCIALSVFLKQDLSHQDLVNEYLQTSDLPSFVSRGDTNADDLIKAQQLFENKNYQGALDLFTPVLETSKPDASVYVYAGIAQMQLQRYQAAESTFNQLIDADLIDAQKGYWYKALLYLKQDKTDDAKQVLNTIISNSYYNHEKAKDLLNEIE</sequence>
<comment type="caution">
    <text evidence="2">The sequence shown here is derived from an EMBL/GenBank/DDBJ whole genome shotgun (WGS) entry which is preliminary data.</text>
</comment>
<dbReference type="Proteomes" id="UP001203687">
    <property type="component" value="Unassembled WGS sequence"/>
</dbReference>
<evidence type="ECO:0000313" key="3">
    <source>
        <dbReference type="Proteomes" id="UP001203687"/>
    </source>
</evidence>
<accession>A0ABT0H8A9</accession>
<dbReference type="RefSeq" id="WP_248412257.1">
    <property type="nucleotide sequence ID" value="NZ_JALPQF010000004.1"/>
</dbReference>
<feature type="transmembrane region" description="Helical" evidence="1">
    <location>
        <begin position="103"/>
        <end position="121"/>
    </location>
</feature>
<dbReference type="InterPro" id="IPR011990">
    <property type="entry name" value="TPR-like_helical_dom_sf"/>
</dbReference>
<gene>
    <name evidence="2" type="ORF">MUY34_05575</name>
</gene>
<keyword evidence="1" id="KW-0472">Membrane</keyword>
<dbReference type="InterPro" id="IPR019734">
    <property type="entry name" value="TPR_rpt"/>
</dbReference>